<feature type="domain" description="Carboxymuconolactone decarboxylase-like" evidence="1">
    <location>
        <begin position="50"/>
        <end position="125"/>
    </location>
</feature>
<organism evidence="2 3">
    <name type="scientific">Erythrobacter ramosus</name>
    <dbReference type="NCBI Taxonomy" id="35811"/>
    <lineage>
        <taxon>Bacteria</taxon>
        <taxon>Pseudomonadati</taxon>
        <taxon>Pseudomonadota</taxon>
        <taxon>Alphaproteobacteria</taxon>
        <taxon>Sphingomonadales</taxon>
        <taxon>Erythrobacteraceae</taxon>
        <taxon>Erythrobacter/Porphyrobacter group</taxon>
        <taxon>Erythrobacter</taxon>
    </lineage>
</organism>
<gene>
    <name evidence="2" type="ORF">FHS52_000837</name>
</gene>
<name>A0ABR6HWA7_9SPHN</name>
<keyword evidence="3" id="KW-1185">Reference proteome</keyword>
<dbReference type="Gene3D" id="1.20.1290.10">
    <property type="entry name" value="AhpD-like"/>
    <property type="match status" value="1"/>
</dbReference>
<dbReference type="SUPFAM" id="SSF69118">
    <property type="entry name" value="AhpD-like"/>
    <property type="match status" value="1"/>
</dbReference>
<dbReference type="RefSeq" id="WP_202390850.1">
    <property type="nucleotide sequence ID" value="NZ_BAAADZ010000002.1"/>
</dbReference>
<protein>
    <submittedName>
        <fullName evidence="2">AhpD family alkylhydroperoxidase</fullName>
    </submittedName>
</protein>
<evidence type="ECO:0000259" key="1">
    <source>
        <dbReference type="Pfam" id="PF02627"/>
    </source>
</evidence>
<comment type="caution">
    <text evidence="2">The sequence shown here is derived from an EMBL/GenBank/DDBJ whole genome shotgun (WGS) entry which is preliminary data.</text>
</comment>
<dbReference type="PANTHER" id="PTHR34846:SF10">
    <property type="entry name" value="CYTOPLASMIC PROTEIN"/>
    <property type="match status" value="1"/>
</dbReference>
<dbReference type="Pfam" id="PF02627">
    <property type="entry name" value="CMD"/>
    <property type="match status" value="1"/>
</dbReference>
<evidence type="ECO:0000313" key="3">
    <source>
        <dbReference type="Proteomes" id="UP000548685"/>
    </source>
</evidence>
<evidence type="ECO:0000313" key="2">
    <source>
        <dbReference type="EMBL" id="MBB3774894.1"/>
    </source>
</evidence>
<proteinExistence type="predicted"/>
<dbReference type="Proteomes" id="UP000548685">
    <property type="component" value="Unassembled WGS sequence"/>
</dbReference>
<dbReference type="EMBL" id="JACICE010000001">
    <property type="protein sequence ID" value="MBB3774894.1"/>
    <property type="molecule type" value="Genomic_DNA"/>
</dbReference>
<dbReference type="PANTHER" id="PTHR34846">
    <property type="entry name" value="4-CARBOXYMUCONOLACTONE DECARBOXYLASE FAMILY PROTEIN (AFU_ORTHOLOGUE AFUA_6G11590)"/>
    <property type="match status" value="1"/>
</dbReference>
<reference evidence="2 3" key="1">
    <citation type="submission" date="2020-08" db="EMBL/GenBank/DDBJ databases">
        <title>Genomic Encyclopedia of Type Strains, Phase IV (KMG-IV): sequencing the most valuable type-strain genomes for metagenomic binning, comparative biology and taxonomic classification.</title>
        <authorList>
            <person name="Goeker M."/>
        </authorList>
    </citation>
    <scope>NUCLEOTIDE SEQUENCE [LARGE SCALE GENOMIC DNA]</scope>
    <source>
        <strain evidence="2 3">DSM 8510</strain>
    </source>
</reference>
<dbReference type="InterPro" id="IPR029032">
    <property type="entry name" value="AhpD-like"/>
</dbReference>
<sequence>MGETAVSRIAKLAPEQWDERLVTAIQPDNLTDLEQGLTRYFAHCPEQALGLMGFGGALKRNRTLPDRLVELVRLRVAFFNQCRSCMAIRYSDAVADGVTEGLVCSLERPQEAENLTAAEKVAIRYGELMATDHLAIDDAMYADLRAHFSEAQIVELGMTVAFFVGFGRLAATYHMVEELPEAFQTAEKIAPWGAEKIQVR</sequence>
<accession>A0ABR6HWA7</accession>
<dbReference type="InterPro" id="IPR003779">
    <property type="entry name" value="CMD-like"/>
</dbReference>